<accession>A0ABV8EMR1</accession>
<keyword evidence="2" id="KW-1185">Reference proteome</keyword>
<dbReference type="RefSeq" id="WP_241297617.1">
    <property type="nucleotide sequence ID" value="NZ_JAKZGR010000027.1"/>
</dbReference>
<evidence type="ECO:0000313" key="2">
    <source>
        <dbReference type="Proteomes" id="UP001595766"/>
    </source>
</evidence>
<reference evidence="2" key="1">
    <citation type="journal article" date="2019" name="Int. J. Syst. Evol. Microbiol.">
        <title>The Global Catalogue of Microorganisms (GCM) 10K type strain sequencing project: providing services to taxonomists for standard genome sequencing and annotation.</title>
        <authorList>
            <consortium name="The Broad Institute Genomics Platform"/>
            <consortium name="The Broad Institute Genome Sequencing Center for Infectious Disease"/>
            <person name="Wu L."/>
            <person name="Ma J."/>
        </authorList>
    </citation>
    <scope>NUCLEOTIDE SEQUENCE [LARGE SCALE GENOMIC DNA]</scope>
    <source>
        <strain evidence="2">CECT 8551</strain>
    </source>
</reference>
<name>A0ABV8EMR1_9BACT</name>
<dbReference type="EMBL" id="JBHSAV010000054">
    <property type="protein sequence ID" value="MFC3977304.1"/>
    <property type="molecule type" value="Genomic_DNA"/>
</dbReference>
<evidence type="ECO:0000313" key="1">
    <source>
        <dbReference type="EMBL" id="MFC3977304.1"/>
    </source>
</evidence>
<organism evidence="1 2">
    <name type="scientific">Belliella kenyensis</name>
    <dbReference type="NCBI Taxonomy" id="1472724"/>
    <lineage>
        <taxon>Bacteria</taxon>
        <taxon>Pseudomonadati</taxon>
        <taxon>Bacteroidota</taxon>
        <taxon>Cytophagia</taxon>
        <taxon>Cytophagales</taxon>
        <taxon>Cyclobacteriaceae</taxon>
        <taxon>Belliella</taxon>
    </lineage>
</organism>
<protein>
    <submittedName>
        <fullName evidence="1">Uncharacterized protein</fullName>
    </submittedName>
</protein>
<proteinExistence type="predicted"/>
<gene>
    <name evidence="1" type="ORF">ACFOUP_13035</name>
</gene>
<dbReference type="Proteomes" id="UP001595766">
    <property type="component" value="Unassembled WGS sequence"/>
</dbReference>
<comment type="caution">
    <text evidence="1">The sequence shown here is derived from an EMBL/GenBank/DDBJ whole genome shotgun (WGS) entry which is preliminary data.</text>
</comment>
<sequence length="64" mass="7404">MKFSNNDWVVLKVDKVFPKDGKIPQGTQGQVISGRDIGINEYYRVKFENFPDPKVIEGKYLEKV</sequence>